<dbReference type="GO" id="GO:0005789">
    <property type="term" value="C:endoplasmic reticulum membrane"/>
    <property type="evidence" value="ECO:0007669"/>
    <property type="project" value="TreeGrafter"/>
</dbReference>
<keyword evidence="4" id="KW-0812">Transmembrane</keyword>
<evidence type="ECO:0000259" key="10">
    <source>
        <dbReference type="Pfam" id="PF14360"/>
    </source>
</evidence>
<dbReference type="GO" id="GO:0046513">
    <property type="term" value="P:ceramide biosynthetic process"/>
    <property type="evidence" value="ECO:0007669"/>
    <property type="project" value="TreeGrafter"/>
</dbReference>
<evidence type="ECO:0000256" key="3">
    <source>
        <dbReference type="ARBA" id="ARBA00022679"/>
    </source>
</evidence>
<comment type="similarity">
    <text evidence="2">Belongs to the sphingomyelin synthase family.</text>
</comment>
<feature type="region of interest" description="Disordered" evidence="9">
    <location>
        <begin position="530"/>
        <end position="558"/>
    </location>
</feature>
<dbReference type="InterPro" id="IPR025749">
    <property type="entry name" value="Sphingomyelin_synth-like_dom"/>
</dbReference>
<dbReference type="VEuPathDB" id="FungiDB:AMAG_12911"/>
<evidence type="ECO:0000256" key="5">
    <source>
        <dbReference type="ARBA" id="ARBA00022919"/>
    </source>
</evidence>
<dbReference type="GO" id="GO:0000139">
    <property type="term" value="C:Golgi membrane"/>
    <property type="evidence" value="ECO:0007669"/>
    <property type="project" value="TreeGrafter"/>
</dbReference>
<feature type="region of interest" description="Disordered" evidence="9">
    <location>
        <begin position="180"/>
        <end position="205"/>
    </location>
</feature>
<dbReference type="STRING" id="578462.A0A0L0T0Q6"/>
<dbReference type="PANTHER" id="PTHR21290:SF25">
    <property type="entry name" value="SPHINGOMYELIN SYNTHASE-RELATED PROTEIN 1"/>
    <property type="match status" value="1"/>
</dbReference>
<evidence type="ECO:0000256" key="6">
    <source>
        <dbReference type="ARBA" id="ARBA00022989"/>
    </source>
</evidence>
<keyword evidence="12" id="KW-1185">Reference proteome</keyword>
<dbReference type="OrthoDB" id="422827at2759"/>
<keyword evidence="8" id="KW-0472">Membrane</keyword>
<feature type="domain" description="Sphingomyelin synthase-like" evidence="10">
    <location>
        <begin position="395"/>
        <end position="465"/>
    </location>
</feature>
<keyword evidence="5" id="KW-0746">Sphingolipid metabolism</keyword>
<comment type="subcellular location">
    <subcellularLocation>
        <location evidence="1">Membrane</location>
        <topology evidence="1">Multi-pass membrane protein</topology>
    </subcellularLocation>
</comment>
<gene>
    <name evidence="11" type="ORF">AMAG_12911</name>
</gene>
<dbReference type="eggNOG" id="KOG3058">
    <property type="taxonomic scope" value="Eukaryota"/>
</dbReference>
<dbReference type="GO" id="GO:0033188">
    <property type="term" value="F:sphingomyelin synthase activity"/>
    <property type="evidence" value="ECO:0007669"/>
    <property type="project" value="TreeGrafter"/>
</dbReference>
<evidence type="ECO:0000256" key="9">
    <source>
        <dbReference type="SAM" id="MobiDB-lite"/>
    </source>
</evidence>
<reference evidence="11 12" key="1">
    <citation type="submission" date="2009-11" db="EMBL/GenBank/DDBJ databases">
        <title>Annotation of Allomyces macrogynus ATCC 38327.</title>
        <authorList>
            <consortium name="The Broad Institute Genome Sequencing Platform"/>
            <person name="Russ C."/>
            <person name="Cuomo C."/>
            <person name="Burger G."/>
            <person name="Gray M.W."/>
            <person name="Holland P.W.H."/>
            <person name="King N."/>
            <person name="Lang F.B.F."/>
            <person name="Roger A.J."/>
            <person name="Ruiz-Trillo I."/>
            <person name="Young S.K."/>
            <person name="Zeng Q."/>
            <person name="Gargeya S."/>
            <person name="Fitzgerald M."/>
            <person name="Haas B."/>
            <person name="Abouelleil A."/>
            <person name="Alvarado L."/>
            <person name="Arachchi H.M."/>
            <person name="Berlin A."/>
            <person name="Chapman S.B."/>
            <person name="Gearin G."/>
            <person name="Goldberg J."/>
            <person name="Griggs A."/>
            <person name="Gujja S."/>
            <person name="Hansen M."/>
            <person name="Heiman D."/>
            <person name="Howarth C."/>
            <person name="Larimer J."/>
            <person name="Lui A."/>
            <person name="MacDonald P.J.P."/>
            <person name="McCowen C."/>
            <person name="Montmayeur A."/>
            <person name="Murphy C."/>
            <person name="Neiman D."/>
            <person name="Pearson M."/>
            <person name="Priest M."/>
            <person name="Roberts A."/>
            <person name="Saif S."/>
            <person name="Shea T."/>
            <person name="Sisk P."/>
            <person name="Stolte C."/>
            <person name="Sykes S."/>
            <person name="Wortman J."/>
            <person name="Nusbaum C."/>
            <person name="Birren B."/>
        </authorList>
    </citation>
    <scope>NUCLEOTIDE SEQUENCE [LARGE SCALE GENOMIC DNA]</scope>
    <source>
        <strain evidence="11 12">ATCC 38327</strain>
    </source>
</reference>
<feature type="region of interest" description="Disordered" evidence="9">
    <location>
        <begin position="86"/>
        <end position="158"/>
    </location>
</feature>
<name>A0A0L0T0Q6_ALLM3</name>
<dbReference type="EMBL" id="GG745356">
    <property type="protein sequence ID" value="KNE68235.1"/>
    <property type="molecule type" value="Genomic_DNA"/>
</dbReference>
<evidence type="ECO:0000313" key="11">
    <source>
        <dbReference type="EMBL" id="KNE68235.1"/>
    </source>
</evidence>
<evidence type="ECO:0000256" key="2">
    <source>
        <dbReference type="ARBA" id="ARBA00005441"/>
    </source>
</evidence>
<sequence>MNHGAPSTSFPASQPASAFPTGRHGRSRSLGSAMIASTLSPSPSWTSTDAAAAAAALPPAAASSTAHVTLTSPLSQDDLEFDLAFDDEPRGRASMVSPMPMPPMPPMPTLPLPPPPPAPRATAGSGRRAAPPAPLTLPATSSTSEKARAPDGGPAFATVIGVEDDEDDDDDDDELARDTALLAGTDAPGGRVRRAPSTRNSAALPLSPLSPRFARAIAHGGRTRPYEVPEVPAFPFLRGHEDRLGWFRWLADVHVEQHGKRRLLISFLFWALCGQINIIFCNIADRRRIELAKNGIPFNARLPDLGHDLIPHLTTPHLPDYFIVTLTVLTVLMTLRHKHRMGLLRRYLYVHGTLLLLRSVTIVATTLPDPQEMCMARDPASRDVNARVNPFAPDTCADLVFSGHTVVLTLMASVWNDYGPQHPWIQRGIWALAFGGMWSLLAMRYHYTIDVILAYYIALKAWKWYGYLALHPHMHDHDPLVGFLERRSSASDLSHAVAQFRASTRANKESWLARARSAAESALTAAATASAAGNSGASSSSGSTGTSRSSSLAHSPVDKHQVAMHDTVVDVGEAVAPGSVASNGGAPASRAAEQWEQRRQIRTQMMPGGADKLD</sequence>
<dbReference type="PANTHER" id="PTHR21290">
    <property type="entry name" value="SPHINGOMYELIN SYNTHETASE"/>
    <property type="match status" value="1"/>
</dbReference>
<accession>A0A0L0T0Q6</accession>
<proteinExistence type="inferred from homology"/>
<keyword evidence="3" id="KW-0808">Transferase</keyword>
<evidence type="ECO:0000256" key="1">
    <source>
        <dbReference type="ARBA" id="ARBA00004141"/>
    </source>
</evidence>
<evidence type="ECO:0000256" key="8">
    <source>
        <dbReference type="ARBA" id="ARBA00023136"/>
    </source>
</evidence>
<feature type="region of interest" description="Disordered" evidence="9">
    <location>
        <begin position="1"/>
        <end position="66"/>
    </location>
</feature>
<feature type="compositionally biased region" description="Low complexity" evidence="9">
    <location>
        <begin position="37"/>
        <end position="66"/>
    </location>
</feature>
<feature type="region of interest" description="Disordered" evidence="9">
    <location>
        <begin position="577"/>
        <end position="614"/>
    </location>
</feature>
<evidence type="ECO:0000256" key="4">
    <source>
        <dbReference type="ARBA" id="ARBA00022692"/>
    </source>
</evidence>
<feature type="compositionally biased region" description="Low complexity" evidence="9">
    <location>
        <begin position="530"/>
        <end position="553"/>
    </location>
</feature>
<keyword evidence="6" id="KW-1133">Transmembrane helix</keyword>
<keyword evidence="7" id="KW-0443">Lipid metabolism</keyword>
<dbReference type="AlphaFoldDB" id="A0A0L0T0Q6"/>
<feature type="compositionally biased region" description="Polar residues" evidence="9">
    <location>
        <begin position="1"/>
        <end position="16"/>
    </location>
</feature>
<evidence type="ECO:0000256" key="7">
    <source>
        <dbReference type="ARBA" id="ARBA00023098"/>
    </source>
</evidence>
<dbReference type="Proteomes" id="UP000054350">
    <property type="component" value="Unassembled WGS sequence"/>
</dbReference>
<feature type="compositionally biased region" description="Pro residues" evidence="9">
    <location>
        <begin position="99"/>
        <end position="119"/>
    </location>
</feature>
<dbReference type="InterPro" id="IPR045221">
    <property type="entry name" value="Sphingomyelin_synth-like"/>
</dbReference>
<protein>
    <recommendedName>
        <fullName evidence="10">Sphingomyelin synthase-like domain-containing protein</fullName>
    </recommendedName>
</protein>
<evidence type="ECO:0000313" key="12">
    <source>
        <dbReference type="Proteomes" id="UP000054350"/>
    </source>
</evidence>
<feature type="compositionally biased region" description="Low complexity" evidence="9">
    <location>
        <begin position="120"/>
        <end position="144"/>
    </location>
</feature>
<dbReference type="GO" id="GO:0005886">
    <property type="term" value="C:plasma membrane"/>
    <property type="evidence" value="ECO:0007669"/>
    <property type="project" value="TreeGrafter"/>
</dbReference>
<reference evidence="12" key="2">
    <citation type="submission" date="2009-11" db="EMBL/GenBank/DDBJ databases">
        <title>The Genome Sequence of Allomyces macrogynus strain ATCC 38327.</title>
        <authorList>
            <consortium name="The Broad Institute Genome Sequencing Platform"/>
            <person name="Russ C."/>
            <person name="Cuomo C."/>
            <person name="Shea T."/>
            <person name="Young S.K."/>
            <person name="Zeng Q."/>
            <person name="Koehrsen M."/>
            <person name="Haas B."/>
            <person name="Borodovsky M."/>
            <person name="Guigo R."/>
            <person name="Alvarado L."/>
            <person name="Berlin A."/>
            <person name="Borenstein D."/>
            <person name="Chen Z."/>
            <person name="Engels R."/>
            <person name="Freedman E."/>
            <person name="Gellesch M."/>
            <person name="Goldberg J."/>
            <person name="Griggs A."/>
            <person name="Gujja S."/>
            <person name="Heiman D."/>
            <person name="Hepburn T."/>
            <person name="Howarth C."/>
            <person name="Jen D."/>
            <person name="Larson L."/>
            <person name="Lewis B."/>
            <person name="Mehta T."/>
            <person name="Park D."/>
            <person name="Pearson M."/>
            <person name="Roberts A."/>
            <person name="Saif S."/>
            <person name="Shenoy N."/>
            <person name="Sisk P."/>
            <person name="Stolte C."/>
            <person name="Sykes S."/>
            <person name="Walk T."/>
            <person name="White J."/>
            <person name="Yandava C."/>
            <person name="Burger G."/>
            <person name="Gray M.W."/>
            <person name="Holland P.W.H."/>
            <person name="King N."/>
            <person name="Lang F.B.F."/>
            <person name="Roger A.J."/>
            <person name="Ruiz-Trillo I."/>
            <person name="Lander E."/>
            <person name="Nusbaum C."/>
        </authorList>
    </citation>
    <scope>NUCLEOTIDE SEQUENCE [LARGE SCALE GENOMIC DNA]</scope>
    <source>
        <strain evidence="12">ATCC 38327</strain>
    </source>
</reference>
<dbReference type="Pfam" id="PF14360">
    <property type="entry name" value="PAP2_C"/>
    <property type="match status" value="1"/>
</dbReference>
<organism evidence="11 12">
    <name type="scientific">Allomyces macrogynus (strain ATCC 38327)</name>
    <name type="common">Allomyces javanicus var. macrogynus</name>
    <dbReference type="NCBI Taxonomy" id="578462"/>
    <lineage>
        <taxon>Eukaryota</taxon>
        <taxon>Fungi</taxon>
        <taxon>Fungi incertae sedis</taxon>
        <taxon>Blastocladiomycota</taxon>
        <taxon>Blastocladiomycetes</taxon>
        <taxon>Blastocladiales</taxon>
        <taxon>Blastocladiaceae</taxon>
        <taxon>Allomyces</taxon>
    </lineage>
</organism>
<dbReference type="GO" id="GO:0047493">
    <property type="term" value="F:ceramide cholinephosphotransferase activity"/>
    <property type="evidence" value="ECO:0007669"/>
    <property type="project" value="TreeGrafter"/>
</dbReference>